<evidence type="ECO:0000259" key="1">
    <source>
        <dbReference type="SMART" id="SM00507"/>
    </source>
</evidence>
<sequence length="121" mass="14193">MGTWRFRKTEPSNVRGLCVLCNKNPQKSKGGGKFAPLCSPCNKREYENMDAHRERTRRYKSPYVDFKKEVCEMCGFIPKHTCQLDVDHINGNHKDNREENLQTLCANCHRLKTFTNKDWGR</sequence>
<dbReference type="Gene3D" id="1.10.30.50">
    <property type="match status" value="1"/>
</dbReference>
<evidence type="ECO:0000313" key="2">
    <source>
        <dbReference type="EMBL" id="UCR91945.1"/>
    </source>
</evidence>
<reference evidence="2 3" key="1">
    <citation type="submission" date="2021-07" db="EMBL/GenBank/DDBJ databases">
        <authorList>
            <person name="Chang J."/>
            <person name="Qu Y."/>
            <person name="Liang Y."/>
        </authorList>
    </citation>
    <scope>NUCLEOTIDE SEQUENCE [LARGE SCALE GENOMIC DNA]</scope>
</reference>
<dbReference type="InterPro" id="IPR003615">
    <property type="entry name" value="HNH_nuc"/>
</dbReference>
<protein>
    <recommendedName>
        <fullName evidence="1">HNH nuclease domain-containing protein</fullName>
    </recommendedName>
</protein>
<dbReference type="GO" id="GO:0003676">
    <property type="term" value="F:nucleic acid binding"/>
    <property type="evidence" value="ECO:0007669"/>
    <property type="project" value="InterPro"/>
</dbReference>
<evidence type="ECO:0000313" key="3">
    <source>
        <dbReference type="Proteomes" id="UP000827613"/>
    </source>
</evidence>
<dbReference type="GO" id="GO:0004519">
    <property type="term" value="F:endonuclease activity"/>
    <property type="evidence" value="ECO:0007669"/>
    <property type="project" value="InterPro"/>
</dbReference>
<name>A0AAE9C1E3_9CAUD</name>
<dbReference type="RefSeq" id="YP_010674474.1">
    <property type="nucleotide sequence ID" value="NC_070993.1"/>
</dbReference>
<keyword evidence="3" id="KW-1185">Reference proteome</keyword>
<dbReference type="InterPro" id="IPR002711">
    <property type="entry name" value="HNH"/>
</dbReference>
<dbReference type="SMART" id="SM00507">
    <property type="entry name" value="HNHc"/>
    <property type="match status" value="1"/>
</dbReference>
<accession>A0AAE9C1E3</accession>
<feature type="domain" description="HNH nuclease" evidence="1">
    <location>
        <begin position="58"/>
        <end position="110"/>
    </location>
</feature>
<dbReference type="GO" id="GO:0008270">
    <property type="term" value="F:zinc ion binding"/>
    <property type="evidence" value="ECO:0007669"/>
    <property type="project" value="InterPro"/>
</dbReference>
<dbReference type="Proteomes" id="UP000827613">
    <property type="component" value="Segment"/>
</dbReference>
<proteinExistence type="predicted"/>
<organism evidence="2 3">
    <name type="scientific">Escherichia phage vB_EcoP_IMEP8</name>
    <dbReference type="NCBI Taxonomy" id="2866663"/>
    <lineage>
        <taxon>Viruses</taxon>
        <taxon>Duplodnaviria</taxon>
        <taxon>Heunggongvirae</taxon>
        <taxon>Uroviricota</taxon>
        <taxon>Caudoviricetes</taxon>
        <taxon>Mktvariviridae</taxon>
        <taxon>Gordonclarkvirinae</taxon>
        <taxon>Kuravirus</taxon>
        <taxon>Kuravirus IMEP8</taxon>
    </lineage>
</organism>
<dbReference type="GeneID" id="77950787"/>
<dbReference type="CDD" id="cd00085">
    <property type="entry name" value="HNHc"/>
    <property type="match status" value="1"/>
</dbReference>
<dbReference type="EMBL" id="MZ648214">
    <property type="protein sequence ID" value="UCR91945.1"/>
    <property type="molecule type" value="Genomic_DNA"/>
</dbReference>
<dbReference type="KEGG" id="vg:77950787"/>
<dbReference type="Pfam" id="PF01844">
    <property type="entry name" value="HNH"/>
    <property type="match status" value="1"/>
</dbReference>